<dbReference type="PANTHER" id="PTHR10680">
    <property type="entry name" value="PEPTIDYL-GLYCINE ALPHA-AMIDATING MONOOXYGENASE"/>
    <property type="match status" value="1"/>
</dbReference>
<dbReference type="Proteomes" id="UP000315700">
    <property type="component" value="Chromosome"/>
</dbReference>
<organism evidence="4 5">
    <name type="scientific">Caulifigura coniformis</name>
    <dbReference type="NCBI Taxonomy" id="2527983"/>
    <lineage>
        <taxon>Bacteria</taxon>
        <taxon>Pseudomonadati</taxon>
        <taxon>Planctomycetota</taxon>
        <taxon>Planctomycetia</taxon>
        <taxon>Planctomycetales</taxon>
        <taxon>Planctomycetaceae</taxon>
        <taxon>Caulifigura</taxon>
    </lineage>
</organism>
<keyword evidence="1 3" id="KW-0732">Signal</keyword>
<protein>
    <submittedName>
        <fullName evidence="4">NHL repeat protein</fullName>
    </submittedName>
</protein>
<sequence length="337" mass="36696" precursor="true">MNMRSSSAVVGLILGFAASLPAAEKAEPVRMGCGIMTFDTVPGWGLDDAGKPQLGPKGTHGGVAVGKDGSIYVSANFGVVVFNPEGKVLRRFITDEYTMIHDLKIRDEAEGEFLYGARNNAREGIKFNAQDGAIALRLTYPEEAGPKPEKFNPTAITVAPNGDIFLADGYASNRIFKFDKDGKYLKHFGVAGNGLKEFKTCHGMVLDTRSTPPRLLICDRNHEPKGRLLHYDLDGNFIEEVITGLGMPTSASIQGDYVSVPDLHGRVVILDKSNTIMAVLGHNPDPAKGRSYAIPQDQWIEGIFSGTHGSSWDKDGNLYVQDWNVSGRIMKLVRVKN</sequence>
<proteinExistence type="predicted"/>
<evidence type="ECO:0000256" key="2">
    <source>
        <dbReference type="ARBA" id="ARBA00023180"/>
    </source>
</evidence>
<accession>A0A517SDA6</accession>
<name>A0A517SDA6_9PLAN</name>
<dbReference type="KEGG" id="ccos:Pan44_21280"/>
<feature type="signal peptide" evidence="3">
    <location>
        <begin position="1"/>
        <end position="22"/>
    </location>
</feature>
<dbReference type="SUPFAM" id="SSF101898">
    <property type="entry name" value="NHL repeat"/>
    <property type="match status" value="1"/>
</dbReference>
<gene>
    <name evidence="4" type="ORF">Pan44_21280</name>
</gene>
<keyword evidence="5" id="KW-1185">Reference proteome</keyword>
<keyword evidence="2" id="KW-0325">Glycoprotein</keyword>
<dbReference type="Gene3D" id="2.120.10.30">
    <property type="entry name" value="TolB, C-terminal domain"/>
    <property type="match status" value="1"/>
</dbReference>
<dbReference type="InParanoid" id="A0A517SDA6"/>
<dbReference type="InterPro" id="IPR011042">
    <property type="entry name" value="6-blade_b-propeller_TolB-like"/>
</dbReference>
<evidence type="ECO:0000256" key="1">
    <source>
        <dbReference type="ARBA" id="ARBA00022729"/>
    </source>
</evidence>
<dbReference type="AlphaFoldDB" id="A0A517SDA6"/>
<dbReference type="Pfam" id="PF17170">
    <property type="entry name" value="DUF5128"/>
    <property type="match status" value="1"/>
</dbReference>
<dbReference type="GO" id="GO:0005576">
    <property type="term" value="C:extracellular region"/>
    <property type="evidence" value="ECO:0007669"/>
    <property type="project" value="TreeGrafter"/>
</dbReference>
<evidence type="ECO:0000313" key="4">
    <source>
        <dbReference type="EMBL" id="QDT54101.1"/>
    </source>
</evidence>
<dbReference type="PANTHER" id="PTHR10680:SF14">
    <property type="entry name" value="PEPTIDYL-GLYCINE ALPHA-AMIDATING MONOOXYGENASE"/>
    <property type="match status" value="1"/>
</dbReference>
<feature type="chain" id="PRO_5021696711" evidence="3">
    <location>
        <begin position="23"/>
        <end position="337"/>
    </location>
</feature>
<reference evidence="4 5" key="1">
    <citation type="submission" date="2019-02" db="EMBL/GenBank/DDBJ databases">
        <title>Deep-cultivation of Planctomycetes and their phenomic and genomic characterization uncovers novel biology.</title>
        <authorList>
            <person name="Wiegand S."/>
            <person name="Jogler M."/>
            <person name="Boedeker C."/>
            <person name="Pinto D."/>
            <person name="Vollmers J."/>
            <person name="Rivas-Marin E."/>
            <person name="Kohn T."/>
            <person name="Peeters S.H."/>
            <person name="Heuer A."/>
            <person name="Rast P."/>
            <person name="Oberbeckmann S."/>
            <person name="Bunk B."/>
            <person name="Jeske O."/>
            <person name="Meyerdierks A."/>
            <person name="Storesund J.E."/>
            <person name="Kallscheuer N."/>
            <person name="Luecker S."/>
            <person name="Lage O.M."/>
            <person name="Pohl T."/>
            <person name="Merkel B.J."/>
            <person name="Hornburger P."/>
            <person name="Mueller R.-W."/>
            <person name="Bruemmer F."/>
            <person name="Labrenz M."/>
            <person name="Spormann A.M."/>
            <person name="Op den Camp H."/>
            <person name="Overmann J."/>
            <person name="Amann R."/>
            <person name="Jetten M.S.M."/>
            <person name="Mascher T."/>
            <person name="Medema M.H."/>
            <person name="Devos D.P."/>
            <person name="Kaster A.-K."/>
            <person name="Ovreas L."/>
            <person name="Rohde M."/>
            <person name="Galperin M.Y."/>
            <person name="Jogler C."/>
        </authorList>
    </citation>
    <scope>NUCLEOTIDE SEQUENCE [LARGE SCALE GENOMIC DNA]</scope>
    <source>
        <strain evidence="4 5">Pan44</strain>
    </source>
</reference>
<evidence type="ECO:0000313" key="5">
    <source>
        <dbReference type="Proteomes" id="UP000315700"/>
    </source>
</evidence>
<dbReference type="EMBL" id="CP036271">
    <property type="protein sequence ID" value="QDT54101.1"/>
    <property type="molecule type" value="Genomic_DNA"/>
</dbReference>
<evidence type="ECO:0000256" key="3">
    <source>
        <dbReference type="SAM" id="SignalP"/>
    </source>
</evidence>